<evidence type="ECO:0000313" key="3">
    <source>
        <dbReference type="EMBL" id="KAK0554996.1"/>
    </source>
</evidence>
<feature type="compositionally biased region" description="Low complexity" evidence="2">
    <location>
        <begin position="90"/>
        <end position="123"/>
    </location>
</feature>
<feature type="compositionally biased region" description="Gly residues" evidence="2">
    <location>
        <begin position="384"/>
        <end position="408"/>
    </location>
</feature>
<feature type="region of interest" description="Disordered" evidence="2">
    <location>
        <begin position="490"/>
        <end position="544"/>
    </location>
</feature>
<protein>
    <submittedName>
        <fullName evidence="3">SNF1-interacting protein</fullName>
    </submittedName>
</protein>
<feature type="compositionally biased region" description="Low complexity" evidence="2">
    <location>
        <begin position="558"/>
        <end position="571"/>
    </location>
</feature>
<comment type="caution">
    <text evidence="3">The sequence shown here is derived from an EMBL/GenBank/DDBJ whole genome shotgun (WGS) entry which is preliminary data.</text>
</comment>
<evidence type="ECO:0000313" key="4">
    <source>
        <dbReference type="Proteomes" id="UP001176517"/>
    </source>
</evidence>
<proteinExistence type="inferred from homology"/>
<dbReference type="CDD" id="cd24139">
    <property type="entry name" value="SIP5-like"/>
    <property type="match status" value="1"/>
</dbReference>
<feature type="compositionally biased region" description="Low complexity" evidence="2">
    <location>
        <begin position="259"/>
        <end position="277"/>
    </location>
</feature>
<feature type="compositionally biased region" description="Basic and acidic residues" evidence="2">
    <location>
        <begin position="490"/>
        <end position="502"/>
    </location>
</feature>
<feature type="region of interest" description="Disordered" evidence="2">
    <location>
        <begin position="384"/>
        <end position="459"/>
    </location>
</feature>
<dbReference type="GO" id="GO:0005737">
    <property type="term" value="C:cytoplasm"/>
    <property type="evidence" value="ECO:0007669"/>
    <property type="project" value="TreeGrafter"/>
</dbReference>
<feature type="compositionally biased region" description="Low complexity" evidence="2">
    <location>
        <begin position="503"/>
        <end position="535"/>
    </location>
</feature>
<dbReference type="InterPro" id="IPR039301">
    <property type="entry name" value="Sip5/DA2"/>
</dbReference>
<dbReference type="PANTHER" id="PTHR31315:SF1">
    <property type="entry name" value="PROTEIN SIP5"/>
    <property type="match status" value="1"/>
</dbReference>
<feature type="compositionally biased region" description="Polar residues" evidence="2">
    <location>
        <begin position="572"/>
        <end position="583"/>
    </location>
</feature>
<reference evidence="3" key="1">
    <citation type="journal article" date="2023" name="PhytoFront">
        <title>Draft Genome Resources of Seven Strains of Tilletia horrida, Causal Agent of Kernel Smut of Rice.</title>
        <authorList>
            <person name="Khanal S."/>
            <person name="Antony Babu S."/>
            <person name="Zhou X.G."/>
        </authorList>
    </citation>
    <scope>NUCLEOTIDE SEQUENCE</scope>
    <source>
        <strain evidence="3">TX6</strain>
    </source>
</reference>
<dbReference type="PANTHER" id="PTHR31315">
    <property type="entry name" value="PROTEIN SIP5"/>
    <property type="match status" value="1"/>
</dbReference>
<keyword evidence="4" id="KW-1185">Reference proteome</keyword>
<feature type="region of interest" description="Disordered" evidence="2">
    <location>
        <begin position="558"/>
        <end position="612"/>
    </location>
</feature>
<accession>A0AAN6GS80</accession>
<feature type="region of interest" description="Disordered" evidence="2">
    <location>
        <begin position="1"/>
        <end position="27"/>
    </location>
</feature>
<sequence>MGQTAGKHAAHDDFVDGGALSPQGVYTGPQDYDHEIVHRFIHERKIAPFYKSFEDEEPTAADIEERYPHLTDALHHLLHQQPHHHARALSNSSSSTSPSHQHTNGSLPSSYSPPSSASPASPSSHHHHQQQQGSAGSGAASPRSAPSKPPTSVLPHPLNECPICFLYYPSPLNHTRCCDQPICTECFVQIKRADPNHTNPPSSEPATCPYCMETNFGVVYRPPPSLLARAGAGSSGGSSHHHGGTGSGPGSSSDRGNNSIGSIASSIGGHAAHAVSHAIKRDDDPSSGRRRKSFGHTDPEVITIDMIRPDWEEKLRQAHAAIARRANRRIIMRQVGDRLIPIGVSSSRAGAELPEGLAHGPGGAIIISGGEGGRFSIGTLAAGGAAGGSQNAGGSGGTVSGGTTGGSRGLPAGAILGPFSRSGQGAVDLGAEGNSGPGSAMLAARSSDRGSSRSSRRRQQEMAYLQALGGADMEEIMMMEAMRLSLIEHEEQQRRQTEEARRTATSAAATTATSTEDAPASAAPSEAPAQSSTTAVPSGVAGTASVDRSASLFAPVSTSNAATATNNTNSSLQAPTSQTSVEAQQEEAVSQAVREAIGSSASGHGPAEQRTA</sequence>
<dbReference type="EMBL" id="JAPDMZ010000031">
    <property type="protein sequence ID" value="KAK0554996.1"/>
    <property type="molecule type" value="Genomic_DNA"/>
</dbReference>
<evidence type="ECO:0000256" key="2">
    <source>
        <dbReference type="SAM" id="MobiDB-lite"/>
    </source>
</evidence>
<gene>
    <name evidence="3" type="primary">SIP5</name>
    <name evidence="3" type="ORF">OC846_001853</name>
</gene>
<feature type="region of interest" description="Disordered" evidence="2">
    <location>
        <begin position="80"/>
        <end position="152"/>
    </location>
</feature>
<dbReference type="Proteomes" id="UP001176517">
    <property type="component" value="Unassembled WGS sequence"/>
</dbReference>
<dbReference type="AlphaFoldDB" id="A0AAN6GS80"/>
<feature type="compositionally biased region" description="Low complexity" evidence="2">
    <location>
        <begin position="130"/>
        <end position="146"/>
    </location>
</feature>
<organism evidence="3 4">
    <name type="scientific">Tilletia horrida</name>
    <dbReference type="NCBI Taxonomy" id="155126"/>
    <lineage>
        <taxon>Eukaryota</taxon>
        <taxon>Fungi</taxon>
        <taxon>Dikarya</taxon>
        <taxon>Basidiomycota</taxon>
        <taxon>Ustilaginomycotina</taxon>
        <taxon>Exobasidiomycetes</taxon>
        <taxon>Tilletiales</taxon>
        <taxon>Tilletiaceae</taxon>
        <taxon>Tilletia</taxon>
    </lineage>
</organism>
<comment type="similarity">
    <text evidence="1">Belongs to the SIP5 family.</text>
</comment>
<name>A0AAN6GS80_9BASI</name>
<evidence type="ECO:0000256" key="1">
    <source>
        <dbReference type="ARBA" id="ARBA00010402"/>
    </source>
</evidence>
<feature type="region of interest" description="Disordered" evidence="2">
    <location>
        <begin position="227"/>
        <end position="297"/>
    </location>
</feature>